<evidence type="ECO:0000313" key="1">
    <source>
        <dbReference type="EMBL" id="TSE09363.1"/>
    </source>
</evidence>
<proteinExistence type="predicted"/>
<dbReference type="AlphaFoldDB" id="A0A554VMA7"/>
<name>A0A554VMA7_9FLAO</name>
<dbReference type="EMBL" id="VLNR01000014">
    <property type="protein sequence ID" value="TSE09363.1"/>
    <property type="molecule type" value="Genomic_DNA"/>
</dbReference>
<dbReference type="Proteomes" id="UP000318833">
    <property type="component" value="Unassembled WGS sequence"/>
</dbReference>
<gene>
    <name evidence="1" type="ORF">FOF46_08905</name>
</gene>
<accession>A0A554VMA7</accession>
<sequence>MKKLIIGLLLCAAPIFGQQQNNTITVRGEASKKVEIKEYIVNLEIKDLVADGYQNIESKNRSQIIEEYKNRIKGIGIDFKEFKQNKLYAITALTYRTTSYYTYATTSFEEVEKMFGQQMKGVTITWVEIFAKENTNTDLAALDKMAIQDAMNRAKITATSINKKIGAIQKIETSSNKAYSYFNTSKPNELHKHYVQVTFVLE</sequence>
<comment type="caution">
    <text evidence="1">The sequence shown here is derived from an EMBL/GenBank/DDBJ whole genome shotgun (WGS) entry which is preliminary data.</text>
</comment>
<organism evidence="1 2">
    <name type="scientific">Aquimarina algiphila</name>
    <dbReference type="NCBI Taxonomy" id="2047982"/>
    <lineage>
        <taxon>Bacteria</taxon>
        <taxon>Pseudomonadati</taxon>
        <taxon>Bacteroidota</taxon>
        <taxon>Flavobacteriia</taxon>
        <taxon>Flavobacteriales</taxon>
        <taxon>Flavobacteriaceae</taxon>
        <taxon>Aquimarina</taxon>
    </lineage>
</organism>
<dbReference type="OrthoDB" id="1160030at2"/>
<reference evidence="1 2" key="1">
    <citation type="submission" date="2019-07" db="EMBL/GenBank/DDBJ databases">
        <title>The draft genome sequence of Aquimarina algiphila M91.</title>
        <authorList>
            <person name="Meng X."/>
        </authorList>
    </citation>
    <scope>NUCLEOTIDE SEQUENCE [LARGE SCALE GENOMIC DNA]</scope>
    <source>
        <strain evidence="1 2">M91</strain>
    </source>
</reference>
<evidence type="ECO:0000313" key="2">
    <source>
        <dbReference type="Proteomes" id="UP000318833"/>
    </source>
</evidence>
<protein>
    <submittedName>
        <fullName evidence="1">DUF541 domain-containing protein</fullName>
    </submittedName>
</protein>
<dbReference type="RefSeq" id="WP_143916204.1">
    <property type="nucleotide sequence ID" value="NZ_CANMIK010000002.1"/>
</dbReference>
<keyword evidence="2" id="KW-1185">Reference proteome</keyword>